<proteinExistence type="inferred from homology"/>
<name>A0A811VFZ1_CERCA</name>
<feature type="chain" id="PRO_5032645184" evidence="5">
    <location>
        <begin position="26"/>
        <end position="1060"/>
    </location>
</feature>
<keyword evidence="4" id="KW-1133">Transmembrane helix</keyword>
<gene>
    <name evidence="6" type="ORF">CCAP1982_LOCUS22173</name>
</gene>
<organism evidence="6 7">
    <name type="scientific">Ceratitis capitata</name>
    <name type="common">Mediterranean fruit fly</name>
    <name type="synonym">Tephritis capitata</name>
    <dbReference type="NCBI Taxonomy" id="7213"/>
    <lineage>
        <taxon>Eukaryota</taxon>
        <taxon>Metazoa</taxon>
        <taxon>Ecdysozoa</taxon>
        <taxon>Arthropoda</taxon>
        <taxon>Hexapoda</taxon>
        <taxon>Insecta</taxon>
        <taxon>Pterygota</taxon>
        <taxon>Neoptera</taxon>
        <taxon>Endopterygota</taxon>
        <taxon>Diptera</taxon>
        <taxon>Brachycera</taxon>
        <taxon>Muscomorpha</taxon>
        <taxon>Tephritoidea</taxon>
        <taxon>Tephritidae</taxon>
        <taxon>Ceratitis</taxon>
        <taxon>Ceratitis</taxon>
    </lineage>
</organism>
<dbReference type="CDD" id="cd03784">
    <property type="entry name" value="GT1_Gtf-like"/>
    <property type="match status" value="2"/>
</dbReference>
<keyword evidence="3" id="KW-0808">Transferase</keyword>
<dbReference type="PANTHER" id="PTHR48043:SF60">
    <property type="entry name" value="UDP-GLUCURONOSYLTRANSFERASE"/>
    <property type="match status" value="1"/>
</dbReference>
<keyword evidence="5" id="KW-0732">Signal</keyword>
<evidence type="ECO:0000256" key="2">
    <source>
        <dbReference type="ARBA" id="ARBA00022676"/>
    </source>
</evidence>
<feature type="signal peptide" evidence="5">
    <location>
        <begin position="1"/>
        <end position="25"/>
    </location>
</feature>
<dbReference type="Gene3D" id="3.40.50.2000">
    <property type="entry name" value="Glycogen Phosphorylase B"/>
    <property type="match status" value="3"/>
</dbReference>
<dbReference type="InterPro" id="IPR002213">
    <property type="entry name" value="UDP_glucos_trans"/>
</dbReference>
<keyword evidence="7" id="KW-1185">Reference proteome</keyword>
<evidence type="ECO:0000256" key="5">
    <source>
        <dbReference type="SAM" id="SignalP"/>
    </source>
</evidence>
<evidence type="ECO:0000256" key="3">
    <source>
        <dbReference type="ARBA" id="ARBA00022679"/>
    </source>
</evidence>
<protein>
    <submittedName>
        <fullName evidence="6">(Mediterranean fruit fly) hypothetical protein</fullName>
    </submittedName>
</protein>
<dbReference type="PANTHER" id="PTHR48043">
    <property type="entry name" value="EG:EG0003.4 PROTEIN-RELATED"/>
    <property type="match status" value="1"/>
</dbReference>
<feature type="transmembrane region" description="Helical" evidence="4">
    <location>
        <begin position="1013"/>
        <end position="1040"/>
    </location>
</feature>
<comment type="caution">
    <text evidence="6">The sequence shown here is derived from an EMBL/GenBank/DDBJ whole genome shotgun (WGS) entry which is preliminary data.</text>
</comment>
<dbReference type="FunFam" id="3.40.50.2000:FF:000174">
    <property type="entry name" value="UDP-glucuronosyltransferase"/>
    <property type="match status" value="2"/>
</dbReference>
<dbReference type="EMBL" id="CAJHJT010000056">
    <property type="protein sequence ID" value="CAD7014167.1"/>
    <property type="molecule type" value="Genomic_DNA"/>
</dbReference>
<dbReference type="SUPFAM" id="SSF53756">
    <property type="entry name" value="UDP-Glycosyltransferase/glycogen phosphorylase"/>
    <property type="match status" value="2"/>
</dbReference>
<keyword evidence="4" id="KW-0472">Membrane</keyword>
<dbReference type="OrthoDB" id="5835829at2759"/>
<evidence type="ECO:0000256" key="1">
    <source>
        <dbReference type="ARBA" id="ARBA00009995"/>
    </source>
</evidence>
<dbReference type="FunFam" id="3.40.50.2000:FF:000050">
    <property type="entry name" value="UDP-glucuronosyltransferase"/>
    <property type="match status" value="2"/>
</dbReference>
<keyword evidence="4" id="KW-0812">Transmembrane</keyword>
<dbReference type="PROSITE" id="PS00375">
    <property type="entry name" value="UDPGT"/>
    <property type="match status" value="2"/>
</dbReference>
<dbReference type="InterPro" id="IPR035595">
    <property type="entry name" value="UDP_glycos_trans_CS"/>
</dbReference>
<dbReference type="AlphaFoldDB" id="A0A811VFZ1"/>
<sequence>MHFKSLCSLLLLTALLSIRMSFINGAKILAVYVYPSKSHFMMHRVLISELVRHGHEVTMITAYTLAPLSLGSNYTEILIDPIYDYRTDVHPTTDSPTTVFDMSTADVSSFMNIMRAICMGSTEHALKQPKVQAIINANHTEGVYDLLLVEQFYQDAFLALAHIYNVPVVSTATFAKEHYMSQMVGLITPWSYVPHGSLPFTDHMSFWERVQNVYNLILTDYSREFKYFPMVDALIRKYFGHLPITFPSASAMDKNLSAILINNYTPLSTASPTMDNMINVGGMHIYPPKPLTDELQTFLDGATHGAIYFSLGSQVESKDMPAEKVRLFLDVFQSLKQRVLWKFENESIINLPANVMVKKWMPQSDILAHPNVRVFITHGGLLGTQEAVHYAVPMLGMPFYCDQHLNLKKAEFGGYAMTLDFHQLTRDELRLSLQQLLHNNTYRENIKGISKIFHDRPMSARESALYWIDYVIRHKGARHLRAAGLDLRWYQFYLLDVAALFLSAAVLALSVAFLLARWLLRSLERKSSYRSTSAHSACGCCSHGRWRPHTLSLFISRKSHFMMQKAIIKELIRRGHQVTLITAFTLEPLNLGSNYTEILIEPVYDFWKDVKEDAGARNIFEFTTMDVPGFLQMLQVLGVATTEHALQQPKVQAIINSNETANVYDLLLVEQFYQEPFLALSHIYNIPVVSSSTLGYENHMSQMFGIISPWSYVPHGFLPFTDRMSFWERLQNAYNSLYEDLHREYVYFPSMDELVSKYFGHLSINFPKVSEMEKNLSAMLLNSYAPITSARPTIDGLVPVGGMHIYPPKALPKDMQKFLDEAENGAIYFSLGSNVESKDMPAEYLKIFLDVFRSMKQRVLWKFENESITNLPANVMVKKWMPQSDILAHPNVRVFITHGGLLGTQEGVYHAVPMLGMPFYCDQHLNLKKAELHGYAISLHFQAITFEVLKTALTELLENPSYRNNIKRISNIFHDRPLNARETAVYWIEYVIRHKGAPHLRAAGMDMPWYQFYLLDVIAFVVVVSILTGFLVIGLLRYALRHIGGEDKENVRQSRKQKKH</sequence>
<reference evidence="6" key="1">
    <citation type="submission" date="2020-11" db="EMBL/GenBank/DDBJ databases">
        <authorList>
            <person name="Whitehead M."/>
        </authorList>
    </citation>
    <scope>NUCLEOTIDE SEQUENCE</scope>
    <source>
        <strain evidence="6">EGII</strain>
    </source>
</reference>
<evidence type="ECO:0000256" key="4">
    <source>
        <dbReference type="SAM" id="Phobius"/>
    </source>
</evidence>
<dbReference type="Proteomes" id="UP000606786">
    <property type="component" value="Unassembled WGS sequence"/>
</dbReference>
<evidence type="ECO:0000313" key="7">
    <source>
        <dbReference type="Proteomes" id="UP000606786"/>
    </source>
</evidence>
<dbReference type="Pfam" id="PF00201">
    <property type="entry name" value="UDPGT"/>
    <property type="match status" value="2"/>
</dbReference>
<dbReference type="GO" id="GO:0008194">
    <property type="term" value="F:UDP-glycosyltransferase activity"/>
    <property type="evidence" value="ECO:0007669"/>
    <property type="project" value="InterPro"/>
</dbReference>
<keyword evidence="2" id="KW-0328">Glycosyltransferase</keyword>
<accession>A0A811VFZ1</accession>
<comment type="similarity">
    <text evidence="1">Belongs to the UDP-glycosyltransferase family.</text>
</comment>
<dbReference type="InterPro" id="IPR050271">
    <property type="entry name" value="UDP-glycosyltransferase"/>
</dbReference>
<evidence type="ECO:0000313" key="6">
    <source>
        <dbReference type="EMBL" id="CAD7014167.1"/>
    </source>
</evidence>
<feature type="transmembrane region" description="Helical" evidence="4">
    <location>
        <begin position="497"/>
        <end position="520"/>
    </location>
</feature>